<feature type="transmembrane region" description="Helical" evidence="7">
    <location>
        <begin position="177"/>
        <end position="202"/>
    </location>
</feature>
<evidence type="ECO:0000256" key="7">
    <source>
        <dbReference type="SAM" id="Phobius"/>
    </source>
</evidence>
<feature type="transmembrane region" description="Helical" evidence="7">
    <location>
        <begin position="78"/>
        <end position="100"/>
    </location>
</feature>
<dbReference type="Pfam" id="PF00474">
    <property type="entry name" value="SSF"/>
    <property type="match status" value="1"/>
</dbReference>
<dbReference type="RefSeq" id="WP_188746785.1">
    <property type="nucleotide sequence ID" value="NZ_BMIK01000001.1"/>
</dbReference>
<evidence type="ECO:0000256" key="6">
    <source>
        <dbReference type="RuleBase" id="RU362091"/>
    </source>
</evidence>
<proteinExistence type="inferred from homology"/>
<dbReference type="Proteomes" id="UP000597338">
    <property type="component" value="Unassembled WGS sequence"/>
</dbReference>
<evidence type="ECO:0000256" key="3">
    <source>
        <dbReference type="ARBA" id="ARBA00022692"/>
    </source>
</evidence>
<feature type="transmembrane region" description="Helical" evidence="7">
    <location>
        <begin position="522"/>
        <end position="540"/>
    </location>
</feature>
<keyword evidence="9" id="KW-1185">Reference proteome</keyword>
<feature type="transmembrane region" description="Helical" evidence="7">
    <location>
        <begin position="328"/>
        <end position="352"/>
    </location>
</feature>
<dbReference type="InterPro" id="IPR038377">
    <property type="entry name" value="Na/Glc_symporter_sf"/>
</dbReference>
<dbReference type="PANTHER" id="PTHR11819:SF195">
    <property type="entry name" value="SODIUM_GLUCOSE COTRANSPORTER 4"/>
    <property type="match status" value="1"/>
</dbReference>
<evidence type="ECO:0000313" key="9">
    <source>
        <dbReference type="Proteomes" id="UP000597338"/>
    </source>
</evidence>
<dbReference type="EMBL" id="BMIK01000001">
    <property type="protein sequence ID" value="GGC15110.1"/>
    <property type="molecule type" value="Genomic_DNA"/>
</dbReference>
<feature type="transmembrane region" description="Helical" evidence="7">
    <location>
        <begin position="6"/>
        <end position="26"/>
    </location>
</feature>
<gene>
    <name evidence="8" type="primary">yidK</name>
    <name evidence="8" type="ORF">GCM10011386_03620</name>
</gene>
<feature type="transmembrane region" description="Helical" evidence="7">
    <location>
        <begin position="232"/>
        <end position="254"/>
    </location>
</feature>
<keyword evidence="5 7" id="KW-0472">Membrane</keyword>
<dbReference type="PROSITE" id="PS50283">
    <property type="entry name" value="NA_SOLUT_SYMP_3"/>
    <property type="match status" value="1"/>
</dbReference>
<sequence>MTTNNTFDILTIVGYFVLILGVGLWSGRGKKGSAANYFVSKGTLPFWAIGAAYVASGLNPEQLIGMNGMGYLVGLPLVNSYLIAIVVYSALIFFFFPLYLRNNIMTMPQYLGARFSKGSQNIFSVLLLLSYILLNLSVILYGGAKLFEGIYGVPVWLGVLILGLIAGAYTMYGGMKFVINAALFDFFLVFTAGAILFILGYLKLNNGWNDVVEHAPGGFHLMQPMDTPVMPWHAVLFSLFNLQLFYSCINQALVQRGLGARSEWDVRMAIVLAAVFVLFRPFIEIFPGMIARALAFTGHEEFKILPGEVDNVYPMLINNLIPTGLKGLVLIGTLATVMSTTAAFLNSISTLFTYDVYKKWINKDASDKKLVKVGVLTTLSLMVFSILYAPVIANFGGIFLYFQSLSTYLAVPVATCFLFGMFWKRATPAAALTVMITGIPLGALIQLVFIPLLFSQETIAAYSLTNFYVTGGITQVFCAMLMIVVSLNSQPREISEIRSYLWTPKLLRLPPQETRPPWWRSVWLWWGLVAVVYMGCYLMLW</sequence>
<comment type="similarity">
    <text evidence="2 6">Belongs to the sodium:solute symporter (SSF) (TC 2.A.21) family.</text>
</comment>
<dbReference type="InterPro" id="IPR001734">
    <property type="entry name" value="Na/solute_symporter"/>
</dbReference>
<feature type="transmembrane region" description="Helical" evidence="7">
    <location>
        <begin position="266"/>
        <end position="283"/>
    </location>
</feature>
<comment type="subcellular location">
    <subcellularLocation>
        <location evidence="1">Membrane</location>
        <topology evidence="1">Multi-pass membrane protein</topology>
    </subcellularLocation>
</comment>
<evidence type="ECO:0000313" key="8">
    <source>
        <dbReference type="EMBL" id="GGC15110.1"/>
    </source>
</evidence>
<accession>A0ABQ1KZ93</accession>
<keyword evidence="3 7" id="KW-0812">Transmembrane</keyword>
<feature type="transmembrane region" description="Helical" evidence="7">
    <location>
        <begin position="150"/>
        <end position="170"/>
    </location>
</feature>
<evidence type="ECO:0000256" key="1">
    <source>
        <dbReference type="ARBA" id="ARBA00004141"/>
    </source>
</evidence>
<dbReference type="Gene3D" id="1.20.1730.10">
    <property type="entry name" value="Sodium/glucose cotransporter"/>
    <property type="match status" value="1"/>
</dbReference>
<reference evidence="9" key="1">
    <citation type="journal article" date="2019" name="Int. J. Syst. Evol. Microbiol.">
        <title>The Global Catalogue of Microorganisms (GCM) 10K type strain sequencing project: providing services to taxonomists for standard genome sequencing and annotation.</title>
        <authorList>
            <consortium name="The Broad Institute Genomics Platform"/>
            <consortium name="The Broad Institute Genome Sequencing Center for Infectious Disease"/>
            <person name="Wu L."/>
            <person name="Ma J."/>
        </authorList>
    </citation>
    <scope>NUCLEOTIDE SEQUENCE [LARGE SCALE GENOMIC DNA]</scope>
    <source>
        <strain evidence="9">CGMCC 1.15342</strain>
    </source>
</reference>
<evidence type="ECO:0000256" key="2">
    <source>
        <dbReference type="ARBA" id="ARBA00006434"/>
    </source>
</evidence>
<feature type="transmembrane region" description="Helical" evidence="7">
    <location>
        <begin position="121"/>
        <end position="144"/>
    </location>
</feature>
<organism evidence="8 9">
    <name type="scientific">Parapedobacter defluvii</name>
    <dbReference type="NCBI Taxonomy" id="2045106"/>
    <lineage>
        <taxon>Bacteria</taxon>
        <taxon>Pseudomonadati</taxon>
        <taxon>Bacteroidota</taxon>
        <taxon>Sphingobacteriia</taxon>
        <taxon>Sphingobacteriales</taxon>
        <taxon>Sphingobacteriaceae</taxon>
        <taxon>Parapedobacter</taxon>
    </lineage>
</organism>
<evidence type="ECO:0000256" key="4">
    <source>
        <dbReference type="ARBA" id="ARBA00022989"/>
    </source>
</evidence>
<keyword evidence="4 7" id="KW-1133">Transmembrane helix</keyword>
<dbReference type="NCBIfam" id="TIGR00813">
    <property type="entry name" value="sss"/>
    <property type="match status" value="1"/>
</dbReference>
<protein>
    <submittedName>
        <fullName evidence="8">Transporter</fullName>
    </submittedName>
</protein>
<dbReference type="PANTHER" id="PTHR11819">
    <property type="entry name" value="SOLUTE CARRIER FAMILY 5"/>
    <property type="match status" value="1"/>
</dbReference>
<name>A0ABQ1KZ93_9SPHI</name>
<feature type="transmembrane region" description="Helical" evidence="7">
    <location>
        <begin position="430"/>
        <end position="454"/>
    </location>
</feature>
<evidence type="ECO:0000256" key="5">
    <source>
        <dbReference type="ARBA" id="ARBA00023136"/>
    </source>
</evidence>
<feature type="transmembrane region" description="Helical" evidence="7">
    <location>
        <begin position="38"/>
        <end position="58"/>
    </location>
</feature>
<feature type="transmembrane region" description="Helical" evidence="7">
    <location>
        <begin position="373"/>
        <end position="392"/>
    </location>
</feature>
<feature type="transmembrane region" description="Helical" evidence="7">
    <location>
        <begin position="398"/>
        <end position="423"/>
    </location>
</feature>
<comment type="caution">
    <text evidence="8">The sequence shown here is derived from an EMBL/GenBank/DDBJ whole genome shotgun (WGS) entry which is preliminary data.</text>
</comment>
<feature type="transmembrane region" description="Helical" evidence="7">
    <location>
        <begin position="466"/>
        <end position="488"/>
    </location>
</feature>